<keyword evidence="1" id="KW-1133">Transmembrane helix</keyword>
<keyword evidence="1" id="KW-0472">Membrane</keyword>
<accession>A0AAN6YMH6</accession>
<reference evidence="2" key="2">
    <citation type="submission" date="2023-05" db="EMBL/GenBank/DDBJ databases">
        <authorList>
            <consortium name="Lawrence Berkeley National Laboratory"/>
            <person name="Steindorff A."/>
            <person name="Hensen N."/>
            <person name="Bonometti L."/>
            <person name="Westerberg I."/>
            <person name="Brannstrom I.O."/>
            <person name="Guillou S."/>
            <person name="Cros-Aarteil S."/>
            <person name="Calhoun S."/>
            <person name="Haridas S."/>
            <person name="Kuo A."/>
            <person name="Mondo S."/>
            <person name="Pangilinan J."/>
            <person name="Riley R."/>
            <person name="Labutti K."/>
            <person name="Andreopoulos B."/>
            <person name="Lipzen A."/>
            <person name="Chen C."/>
            <person name="Yanf M."/>
            <person name="Daum C."/>
            <person name="Ng V."/>
            <person name="Clum A."/>
            <person name="Ohm R."/>
            <person name="Martin F."/>
            <person name="Silar P."/>
            <person name="Natvig D."/>
            <person name="Lalanne C."/>
            <person name="Gautier V."/>
            <person name="Ament-Velasquez S.L."/>
            <person name="Kruys A."/>
            <person name="Hutchinson M.I."/>
            <person name="Powell A.J."/>
            <person name="Barry K."/>
            <person name="Miller A.N."/>
            <person name="Grigoriev I.V."/>
            <person name="Debuchy R."/>
            <person name="Gladieux P."/>
            <person name="Thoren M.H."/>
            <person name="Johannesson H."/>
        </authorList>
    </citation>
    <scope>NUCLEOTIDE SEQUENCE</scope>
    <source>
        <strain evidence="2">CBS 990.96</strain>
    </source>
</reference>
<proteinExistence type="predicted"/>
<evidence type="ECO:0000256" key="1">
    <source>
        <dbReference type="SAM" id="Phobius"/>
    </source>
</evidence>
<keyword evidence="1" id="KW-0812">Transmembrane</keyword>
<organism evidence="2 3">
    <name type="scientific">Podospora fimiseda</name>
    <dbReference type="NCBI Taxonomy" id="252190"/>
    <lineage>
        <taxon>Eukaryota</taxon>
        <taxon>Fungi</taxon>
        <taxon>Dikarya</taxon>
        <taxon>Ascomycota</taxon>
        <taxon>Pezizomycotina</taxon>
        <taxon>Sordariomycetes</taxon>
        <taxon>Sordariomycetidae</taxon>
        <taxon>Sordariales</taxon>
        <taxon>Podosporaceae</taxon>
        <taxon>Podospora</taxon>
    </lineage>
</organism>
<dbReference type="Proteomes" id="UP001301958">
    <property type="component" value="Unassembled WGS sequence"/>
</dbReference>
<gene>
    <name evidence="2" type="ORF">QBC38DRAFT_491302</name>
</gene>
<comment type="caution">
    <text evidence="2">The sequence shown here is derived from an EMBL/GenBank/DDBJ whole genome shotgun (WGS) entry which is preliminary data.</text>
</comment>
<evidence type="ECO:0000313" key="3">
    <source>
        <dbReference type="Proteomes" id="UP001301958"/>
    </source>
</evidence>
<feature type="transmembrane region" description="Helical" evidence="1">
    <location>
        <begin position="41"/>
        <end position="60"/>
    </location>
</feature>
<dbReference type="AlphaFoldDB" id="A0AAN6YMH6"/>
<sequence length="80" mass="8969">MPPWAGALFKGRRVSRASFFFFFSFSSSNSLILSAASRFDLFGLAFFALRLPFWLLFRLFQLNPSPAMRVCGLVRVPGAG</sequence>
<evidence type="ECO:0000313" key="2">
    <source>
        <dbReference type="EMBL" id="KAK4221834.1"/>
    </source>
</evidence>
<feature type="transmembrane region" description="Helical" evidence="1">
    <location>
        <begin position="17"/>
        <end position="35"/>
    </location>
</feature>
<name>A0AAN6YMH6_9PEZI</name>
<protein>
    <submittedName>
        <fullName evidence="2">Uncharacterized protein</fullName>
    </submittedName>
</protein>
<keyword evidence="3" id="KW-1185">Reference proteome</keyword>
<reference evidence="2" key="1">
    <citation type="journal article" date="2023" name="Mol. Phylogenet. Evol.">
        <title>Genome-scale phylogeny and comparative genomics of the fungal order Sordariales.</title>
        <authorList>
            <person name="Hensen N."/>
            <person name="Bonometti L."/>
            <person name="Westerberg I."/>
            <person name="Brannstrom I.O."/>
            <person name="Guillou S."/>
            <person name="Cros-Aarteil S."/>
            <person name="Calhoun S."/>
            <person name="Haridas S."/>
            <person name="Kuo A."/>
            <person name="Mondo S."/>
            <person name="Pangilinan J."/>
            <person name="Riley R."/>
            <person name="LaButti K."/>
            <person name="Andreopoulos B."/>
            <person name="Lipzen A."/>
            <person name="Chen C."/>
            <person name="Yan M."/>
            <person name="Daum C."/>
            <person name="Ng V."/>
            <person name="Clum A."/>
            <person name="Steindorff A."/>
            <person name="Ohm R.A."/>
            <person name="Martin F."/>
            <person name="Silar P."/>
            <person name="Natvig D.O."/>
            <person name="Lalanne C."/>
            <person name="Gautier V."/>
            <person name="Ament-Velasquez S.L."/>
            <person name="Kruys A."/>
            <person name="Hutchinson M.I."/>
            <person name="Powell A.J."/>
            <person name="Barry K."/>
            <person name="Miller A.N."/>
            <person name="Grigoriev I.V."/>
            <person name="Debuchy R."/>
            <person name="Gladieux P."/>
            <person name="Hiltunen Thoren M."/>
            <person name="Johannesson H."/>
        </authorList>
    </citation>
    <scope>NUCLEOTIDE SEQUENCE</scope>
    <source>
        <strain evidence="2">CBS 990.96</strain>
    </source>
</reference>
<dbReference type="EMBL" id="MU865512">
    <property type="protein sequence ID" value="KAK4221834.1"/>
    <property type="molecule type" value="Genomic_DNA"/>
</dbReference>